<gene>
    <name evidence="2" type="ORF">SAMN04488500_1058</name>
</gene>
<accession>A0A1W2A4E9</accession>
<sequence length="63" mass="6942">MSFLGMFNHKDEKPGTGQSAKKTDSFNYEIASDIATSSTDSDESIKSALKTKYDINEDTIFPS</sequence>
<dbReference type="STRING" id="112901.SAMN04488500_1058"/>
<keyword evidence="3" id="KW-1185">Reference proteome</keyword>
<dbReference type="Proteomes" id="UP000192738">
    <property type="component" value="Unassembled WGS sequence"/>
</dbReference>
<feature type="region of interest" description="Disordered" evidence="1">
    <location>
        <begin position="1"/>
        <end position="23"/>
    </location>
</feature>
<protein>
    <submittedName>
        <fullName evidence="2">Uncharacterized protein</fullName>
    </submittedName>
</protein>
<dbReference type="AlphaFoldDB" id="A0A1W2A4E9"/>
<evidence type="ECO:0000313" key="2">
    <source>
        <dbReference type="EMBL" id="SMC55530.1"/>
    </source>
</evidence>
<reference evidence="2 3" key="1">
    <citation type="submission" date="2017-04" db="EMBL/GenBank/DDBJ databases">
        <authorList>
            <person name="Afonso C.L."/>
            <person name="Miller P.J."/>
            <person name="Scott M.A."/>
            <person name="Spackman E."/>
            <person name="Goraichik I."/>
            <person name="Dimitrov K.M."/>
            <person name="Suarez D.L."/>
            <person name="Swayne D.E."/>
        </authorList>
    </citation>
    <scope>NUCLEOTIDE SEQUENCE [LARGE SCALE GENOMIC DNA]</scope>
    <source>
        <strain evidence="2 3">DSM 5090</strain>
    </source>
</reference>
<evidence type="ECO:0000256" key="1">
    <source>
        <dbReference type="SAM" id="MobiDB-lite"/>
    </source>
</evidence>
<proteinExistence type="predicted"/>
<evidence type="ECO:0000313" key="3">
    <source>
        <dbReference type="Proteomes" id="UP000192738"/>
    </source>
</evidence>
<dbReference type="RefSeq" id="WP_084574955.1">
    <property type="nucleotide sequence ID" value="NZ_CP155572.1"/>
</dbReference>
<name>A0A1W2A4E9_9FIRM</name>
<organism evidence="2 3">
    <name type="scientific">Sporomusa malonica</name>
    <dbReference type="NCBI Taxonomy" id="112901"/>
    <lineage>
        <taxon>Bacteria</taxon>
        <taxon>Bacillati</taxon>
        <taxon>Bacillota</taxon>
        <taxon>Negativicutes</taxon>
        <taxon>Selenomonadales</taxon>
        <taxon>Sporomusaceae</taxon>
        <taxon>Sporomusa</taxon>
    </lineage>
</organism>
<dbReference type="EMBL" id="FWXI01000005">
    <property type="protein sequence ID" value="SMC55530.1"/>
    <property type="molecule type" value="Genomic_DNA"/>
</dbReference>